<dbReference type="RefSeq" id="XP_040712738.1">
    <property type="nucleotide sequence ID" value="XM_040860764.1"/>
</dbReference>
<organism evidence="1 2">
    <name type="scientific">Pseudomassariella vexata</name>
    <dbReference type="NCBI Taxonomy" id="1141098"/>
    <lineage>
        <taxon>Eukaryota</taxon>
        <taxon>Fungi</taxon>
        <taxon>Dikarya</taxon>
        <taxon>Ascomycota</taxon>
        <taxon>Pezizomycotina</taxon>
        <taxon>Sordariomycetes</taxon>
        <taxon>Xylariomycetidae</taxon>
        <taxon>Amphisphaeriales</taxon>
        <taxon>Pseudomassariaceae</taxon>
        <taxon>Pseudomassariella</taxon>
    </lineage>
</organism>
<dbReference type="InParanoid" id="A0A1Y2DMP1"/>
<dbReference type="Proteomes" id="UP000193689">
    <property type="component" value="Unassembled WGS sequence"/>
</dbReference>
<gene>
    <name evidence="1" type="ORF">BCR38DRAFT_441315</name>
</gene>
<comment type="caution">
    <text evidence="1">The sequence shown here is derived from an EMBL/GenBank/DDBJ whole genome shotgun (WGS) entry which is preliminary data.</text>
</comment>
<dbReference type="GeneID" id="63776976"/>
<evidence type="ECO:0000313" key="1">
    <source>
        <dbReference type="EMBL" id="ORY60511.1"/>
    </source>
</evidence>
<name>A0A1Y2DMP1_9PEZI</name>
<evidence type="ECO:0000313" key="2">
    <source>
        <dbReference type="Proteomes" id="UP000193689"/>
    </source>
</evidence>
<protein>
    <submittedName>
        <fullName evidence="1">Uncharacterized protein</fullName>
    </submittedName>
</protein>
<reference evidence="1 2" key="1">
    <citation type="submission" date="2016-07" db="EMBL/GenBank/DDBJ databases">
        <title>Pervasive Adenine N6-methylation of Active Genes in Fungi.</title>
        <authorList>
            <consortium name="DOE Joint Genome Institute"/>
            <person name="Mondo S.J."/>
            <person name="Dannebaum R.O."/>
            <person name="Kuo R.C."/>
            <person name="Labutti K."/>
            <person name="Haridas S."/>
            <person name="Kuo A."/>
            <person name="Salamov A."/>
            <person name="Ahrendt S.R."/>
            <person name="Lipzen A."/>
            <person name="Sullivan W."/>
            <person name="Andreopoulos W.B."/>
            <person name="Clum A."/>
            <person name="Lindquist E."/>
            <person name="Daum C."/>
            <person name="Ramamoorthy G.K."/>
            <person name="Gryganskyi A."/>
            <person name="Culley D."/>
            <person name="Magnuson J.K."/>
            <person name="James T.Y."/>
            <person name="O'Malley M.A."/>
            <person name="Stajich J.E."/>
            <person name="Spatafora J.W."/>
            <person name="Visel A."/>
            <person name="Grigoriev I.V."/>
        </authorList>
    </citation>
    <scope>NUCLEOTIDE SEQUENCE [LARGE SCALE GENOMIC DNA]</scope>
    <source>
        <strain evidence="1 2">CBS 129021</strain>
    </source>
</reference>
<proteinExistence type="predicted"/>
<accession>A0A1Y2DMP1</accession>
<keyword evidence="2" id="KW-1185">Reference proteome</keyword>
<sequence length="68" mass="7799">MGNLNFHSRHTTAKLPAENRPSCRTSVCPFPLDYPYDLLALIYVMNTLCQILNDRPKSLYRLCNVKNG</sequence>
<dbReference type="EMBL" id="MCFJ01000011">
    <property type="protein sequence ID" value="ORY60511.1"/>
    <property type="molecule type" value="Genomic_DNA"/>
</dbReference>
<dbReference type="AlphaFoldDB" id="A0A1Y2DMP1"/>